<evidence type="ECO:0000313" key="1">
    <source>
        <dbReference type="EMBL" id="CDA41775.1"/>
    </source>
</evidence>
<protein>
    <submittedName>
        <fullName evidence="1">Uncharacterized protein</fullName>
    </submittedName>
</protein>
<sequence>MIMTIEIVVTFAYKVTEHETFIGKIIKRK</sequence>
<gene>
    <name evidence="1" type="ORF">BN765_00729</name>
</gene>
<dbReference type="AlphaFoldDB" id="R5ZSH4"/>
<comment type="caution">
    <text evidence="1">The sequence shown here is derived from an EMBL/GenBank/DDBJ whole genome shotgun (WGS) entry which is preliminary data.</text>
</comment>
<dbReference type="Proteomes" id="UP000018175">
    <property type="component" value="Unassembled WGS sequence"/>
</dbReference>
<proteinExistence type="predicted"/>
<reference evidence="1" key="1">
    <citation type="submission" date="2012-11" db="EMBL/GenBank/DDBJ databases">
        <title>Dependencies among metagenomic species, viruses, plasmids and units of genetic variation.</title>
        <authorList>
            <person name="Nielsen H.B."/>
            <person name="Almeida M."/>
            <person name="Juncker A.S."/>
            <person name="Rasmussen S."/>
            <person name="Li J."/>
            <person name="Sunagawa S."/>
            <person name="Plichta D."/>
            <person name="Gautier L."/>
            <person name="Le Chatelier E."/>
            <person name="Peletier E."/>
            <person name="Bonde I."/>
            <person name="Nielsen T."/>
            <person name="Manichanh C."/>
            <person name="Arumugam M."/>
            <person name="Batto J."/>
            <person name="Santos M.B.Q.D."/>
            <person name="Blom N."/>
            <person name="Borruel N."/>
            <person name="Burgdorf K.S."/>
            <person name="Boumezbeur F."/>
            <person name="Casellas F."/>
            <person name="Dore J."/>
            <person name="Guarner F."/>
            <person name="Hansen T."/>
            <person name="Hildebrand F."/>
            <person name="Kaas R.S."/>
            <person name="Kennedy S."/>
            <person name="Kristiansen K."/>
            <person name="Kultima J.R."/>
            <person name="Leonard P."/>
            <person name="Levenez F."/>
            <person name="Lund O."/>
            <person name="Moumen B."/>
            <person name="Le Paslier D."/>
            <person name="Pons N."/>
            <person name="Pedersen O."/>
            <person name="Prifti E."/>
            <person name="Qin J."/>
            <person name="Raes J."/>
            <person name="Tap J."/>
            <person name="Tims S."/>
            <person name="Ussery D.W."/>
            <person name="Yamada T."/>
            <person name="MetaHit consortium"/>
            <person name="Renault P."/>
            <person name="Sicheritz-Ponten T."/>
            <person name="Bork P."/>
            <person name="Wang J."/>
            <person name="Brunak S."/>
            <person name="Ehrlich S.D."/>
        </authorList>
    </citation>
    <scope>NUCLEOTIDE SEQUENCE [LARGE SCALE GENOMIC DNA]</scope>
</reference>
<organism evidence="1 2">
    <name type="scientific">Lachnospira eligens CAG:72</name>
    <dbReference type="NCBI Taxonomy" id="1263077"/>
    <lineage>
        <taxon>Bacteria</taxon>
        <taxon>Bacillati</taxon>
        <taxon>Bacillota</taxon>
        <taxon>Clostridia</taxon>
        <taxon>Lachnospirales</taxon>
        <taxon>Lachnospiraceae</taxon>
        <taxon>Lachnospira</taxon>
    </lineage>
</organism>
<evidence type="ECO:0000313" key="2">
    <source>
        <dbReference type="Proteomes" id="UP000018175"/>
    </source>
</evidence>
<dbReference type="EMBL" id="CBBU010000162">
    <property type="protein sequence ID" value="CDA41775.1"/>
    <property type="molecule type" value="Genomic_DNA"/>
</dbReference>
<accession>R5ZSH4</accession>
<name>R5ZSH4_9FIRM</name>